<evidence type="ECO:0000256" key="1">
    <source>
        <dbReference type="SAM" id="SignalP"/>
    </source>
</evidence>
<name>A0A0A1TRY9_9HYPO</name>
<feature type="signal peptide" evidence="1">
    <location>
        <begin position="1"/>
        <end position="18"/>
    </location>
</feature>
<dbReference type="HOGENOM" id="CLU_150815_0_0_1"/>
<evidence type="ECO:0008006" key="4">
    <source>
        <dbReference type="Google" id="ProtNLM"/>
    </source>
</evidence>
<sequence length="138" mass="15070">MHFLTTFVIPAILGYTAALTLPETAGTHQLQKRKCFATGQDYGDQYNEALHLADQVCSQVFAGEWIRGNKRSICYNTSGGHSVVFTLGLLGPNAGPTRTIGATECSNGMQKEVINCGKGGETTYGNWYYRSVHPLKYS</sequence>
<dbReference type="AlphaFoldDB" id="A0A0A1TRY9"/>
<proteinExistence type="predicted"/>
<dbReference type="Proteomes" id="UP000039046">
    <property type="component" value="Unassembled WGS sequence"/>
</dbReference>
<gene>
    <name evidence="2" type="ORF">VHEMI09678</name>
</gene>
<keyword evidence="3" id="KW-1185">Reference proteome</keyword>
<dbReference type="OrthoDB" id="4825549at2759"/>
<dbReference type="EMBL" id="CDHN01000006">
    <property type="protein sequence ID" value="CEJ94127.1"/>
    <property type="molecule type" value="Genomic_DNA"/>
</dbReference>
<reference evidence="2 3" key="1">
    <citation type="journal article" date="2015" name="Genome Announc.">
        <title>Draft Genome Sequence and Gene Annotation of the Entomopathogenic Fungus Verticillium hemipterigenum.</title>
        <authorList>
            <person name="Horn F."/>
            <person name="Habel A."/>
            <person name="Scharf D.H."/>
            <person name="Dworschak J."/>
            <person name="Brakhage A.A."/>
            <person name="Guthke R."/>
            <person name="Hertweck C."/>
            <person name="Linde J."/>
        </authorList>
    </citation>
    <scope>NUCLEOTIDE SEQUENCE [LARGE SCALE GENOMIC DNA]</scope>
</reference>
<evidence type="ECO:0000313" key="3">
    <source>
        <dbReference type="Proteomes" id="UP000039046"/>
    </source>
</evidence>
<keyword evidence="1" id="KW-0732">Signal</keyword>
<organism evidence="2 3">
    <name type="scientific">[Torrubiella] hemipterigena</name>
    <dbReference type="NCBI Taxonomy" id="1531966"/>
    <lineage>
        <taxon>Eukaryota</taxon>
        <taxon>Fungi</taxon>
        <taxon>Dikarya</taxon>
        <taxon>Ascomycota</taxon>
        <taxon>Pezizomycotina</taxon>
        <taxon>Sordariomycetes</taxon>
        <taxon>Hypocreomycetidae</taxon>
        <taxon>Hypocreales</taxon>
        <taxon>Clavicipitaceae</taxon>
        <taxon>Clavicipitaceae incertae sedis</taxon>
        <taxon>'Torrubiella' clade</taxon>
    </lineage>
</organism>
<accession>A0A0A1TRY9</accession>
<evidence type="ECO:0000313" key="2">
    <source>
        <dbReference type="EMBL" id="CEJ94127.1"/>
    </source>
</evidence>
<protein>
    <recommendedName>
        <fullName evidence="4">Secreted protein</fullName>
    </recommendedName>
</protein>
<feature type="chain" id="PRO_5001979916" description="Secreted protein" evidence="1">
    <location>
        <begin position="19"/>
        <end position="138"/>
    </location>
</feature>